<dbReference type="InterPro" id="IPR016181">
    <property type="entry name" value="Acyl_CoA_acyltransferase"/>
</dbReference>
<comment type="caution">
    <text evidence="2">The sequence shown here is derived from an EMBL/GenBank/DDBJ whole genome shotgun (WGS) entry which is preliminary data.</text>
</comment>
<dbReference type="Pfam" id="PF14542">
    <property type="entry name" value="Acetyltransf_CG"/>
    <property type="match status" value="1"/>
</dbReference>
<evidence type="ECO:0000313" key="3">
    <source>
        <dbReference type="Proteomes" id="UP001500928"/>
    </source>
</evidence>
<reference evidence="3" key="1">
    <citation type="journal article" date="2019" name="Int. J. Syst. Evol. Microbiol.">
        <title>The Global Catalogue of Microorganisms (GCM) 10K type strain sequencing project: providing services to taxonomists for standard genome sequencing and annotation.</title>
        <authorList>
            <consortium name="The Broad Institute Genomics Platform"/>
            <consortium name="The Broad Institute Genome Sequencing Center for Infectious Disease"/>
            <person name="Wu L."/>
            <person name="Ma J."/>
        </authorList>
    </citation>
    <scope>NUCLEOTIDE SEQUENCE [LARGE SCALE GENOMIC DNA]</scope>
    <source>
        <strain evidence="3">JCM 17979</strain>
    </source>
</reference>
<dbReference type="PROSITE" id="PS51729">
    <property type="entry name" value="GNAT_YJDJ"/>
    <property type="match status" value="1"/>
</dbReference>
<organism evidence="2 3">
    <name type="scientific">Actinomycetospora chlora</name>
    <dbReference type="NCBI Taxonomy" id="663608"/>
    <lineage>
        <taxon>Bacteria</taxon>
        <taxon>Bacillati</taxon>
        <taxon>Actinomycetota</taxon>
        <taxon>Actinomycetes</taxon>
        <taxon>Pseudonocardiales</taxon>
        <taxon>Pseudonocardiaceae</taxon>
        <taxon>Actinomycetospora</taxon>
    </lineage>
</organism>
<feature type="domain" description="N-acetyltransferase" evidence="1">
    <location>
        <begin position="9"/>
        <end position="101"/>
    </location>
</feature>
<dbReference type="RefSeq" id="WP_345415049.1">
    <property type="nucleotide sequence ID" value="NZ_BAABHO010000018.1"/>
</dbReference>
<dbReference type="CDD" id="cd04301">
    <property type="entry name" value="NAT_SF"/>
    <property type="match status" value="1"/>
</dbReference>
<keyword evidence="3" id="KW-1185">Reference proteome</keyword>
<accession>A0ABP9B6H2</accession>
<dbReference type="Proteomes" id="UP001500928">
    <property type="component" value="Unassembled WGS sequence"/>
</dbReference>
<gene>
    <name evidence="2" type="ORF">GCM10023200_26440</name>
</gene>
<evidence type="ECO:0000259" key="1">
    <source>
        <dbReference type="PROSITE" id="PS51729"/>
    </source>
</evidence>
<protein>
    <recommendedName>
        <fullName evidence="1">N-acetyltransferase domain-containing protein</fullName>
    </recommendedName>
</protein>
<dbReference type="EMBL" id="BAABHO010000018">
    <property type="protein sequence ID" value="GAA4790259.1"/>
    <property type="molecule type" value="Genomic_DNA"/>
</dbReference>
<sequence>MSTDDVRVDVDLDAATAVLHVDDTEAGHIDMHRRHGTANAPDALVVVHTEVDDAYGGRGLAGRLVQAVFDAARAAGLPVVPRCPYARHWLGSHPDYLADVPEHDRRALGLDDPPTEEAS</sequence>
<dbReference type="InterPro" id="IPR045057">
    <property type="entry name" value="Gcn5-rel_NAT"/>
</dbReference>
<name>A0ABP9B6H2_9PSEU</name>
<dbReference type="InterPro" id="IPR031165">
    <property type="entry name" value="GNAT_YJDJ"/>
</dbReference>
<evidence type="ECO:0000313" key="2">
    <source>
        <dbReference type="EMBL" id="GAA4790259.1"/>
    </source>
</evidence>
<proteinExistence type="predicted"/>
<dbReference type="PANTHER" id="PTHR31435">
    <property type="entry name" value="PROTEIN NATD1"/>
    <property type="match status" value="1"/>
</dbReference>
<dbReference type="SUPFAM" id="SSF55729">
    <property type="entry name" value="Acyl-CoA N-acyltransferases (Nat)"/>
    <property type="match status" value="1"/>
</dbReference>
<dbReference type="Gene3D" id="3.40.630.30">
    <property type="match status" value="1"/>
</dbReference>
<dbReference type="PANTHER" id="PTHR31435:SF10">
    <property type="entry name" value="BSR4717 PROTEIN"/>
    <property type="match status" value="1"/>
</dbReference>